<reference evidence="1 2" key="1">
    <citation type="submission" date="2022-03" db="EMBL/GenBank/DDBJ databases">
        <title>Hymenobactersp. isolated from the air.</title>
        <authorList>
            <person name="Won M."/>
            <person name="Kwon S.-W."/>
        </authorList>
    </citation>
    <scope>NUCLEOTIDE SEQUENCE [LARGE SCALE GENOMIC DNA]</scope>
    <source>
        <strain evidence="1 2">KACC 22596</strain>
    </source>
</reference>
<evidence type="ECO:0000313" key="1">
    <source>
        <dbReference type="EMBL" id="UOE32993.1"/>
    </source>
</evidence>
<organism evidence="1 2">
    <name type="scientific">Hymenobacter monticola</name>
    <dbReference type="NCBI Taxonomy" id="1705399"/>
    <lineage>
        <taxon>Bacteria</taxon>
        <taxon>Pseudomonadati</taxon>
        <taxon>Bacteroidota</taxon>
        <taxon>Cytophagia</taxon>
        <taxon>Cytophagales</taxon>
        <taxon>Hymenobacteraceae</taxon>
        <taxon>Hymenobacter</taxon>
    </lineage>
</organism>
<keyword evidence="2" id="KW-1185">Reference proteome</keyword>
<protein>
    <recommendedName>
        <fullName evidence="3">DUF3575 domain-containing protein</fullName>
    </recommendedName>
</protein>
<dbReference type="RefSeq" id="WP_243512488.1">
    <property type="nucleotide sequence ID" value="NZ_CP094534.1"/>
</dbReference>
<dbReference type="Proteomes" id="UP000831390">
    <property type="component" value="Chromosome"/>
</dbReference>
<evidence type="ECO:0000313" key="2">
    <source>
        <dbReference type="Proteomes" id="UP000831390"/>
    </source>
</evidence>
<name>A0ABY4B1F2_9BACT</name>
<gene>
    <name evidence="1" type="ORF">MTP16_17910</name>
</gene>
<evidence type="ECO:0008006" key="3">
    <source>
        <dbReference type="Google" id="ProtNLM"/>
    </source>
</evidence>
<sequence>MTLLLLPLAAWGPHSLAPADTIPVPSARLRWYVPSRLLVHTAGGQGLVAVGAGWTASRNRLAVETLAGYLPKNLSITPMGIFTVKASYTPWRLSLKASPWRVQPFTVGGVANYSASRGLTTTRGSKYDGDYYWWSSHTRWGAFVGSSAGYALKPTKRGHPRSVMAYYELVTNDLYFTSWTSANGSLPFSDILTLGFGLRMQLW</sequence>
<accession>A0ABY4B1F2</accession>
<dbReference type="EMBL" id="CP094534">
    <property type="protein sequence ID" value="UOE32993.1"/>
    <property type="molecule type" value="Genomic_DNA"/>
</dbReference>
<proteinExistence type="predicted"/>